<dbReference type="EMBL" id="LN714484">
    <property type="protein sequence ID" value="CEL68437.1"/>
    <property type="molecule type" value="Genomic_DNA"/>
</dbReference>
<dbReference type="VEuPathDB" id="ToxoDB:NCLIV_042040"/>
<name>F0VBZ5_NEOCL</name>
<evidence type="ECO:0000313" key="4">
    <source>
        <dbReference type="Proteomes" id="UP000007494"/>
    </source>
</evidence>
<feature type="compositionally biased region" description="Polar residues" evidence="1">
    <location>
        <begin position="96"/>
        <end position="108"/>
    </location>
</feature>
<dbReference type="eggNOG" id="ENOG502R03S">
    <property type="taxonomic scope" value="Eukaryota"/>
</dbReference>
<keyword evidence="4" id="KW-1185">Reference proteome</keyword>
<feature type="compositionally biased region" description="Polar residues" evidence="1">
    <location>
        <begin position="172"/>
        <end position="183"/>
    </location>
</feature>
<feature type="compositionally biased region" description="Low complexity" evidence="1">
    <location>
        <begin position="254"/>
        <end position="273"/>
    </location>
</feature>
<feature type="compositionally biased region" description="Basic and acidic residues" evidence="1">
    <location>
        <begin position="132"/>
        <end position="142"/>
    </location>
</feature>
<evidence type="ECO:0000313" key="3">
    <source>
        <dbReference type="EMBL" id="CEL68437.1"/>
    </source>
</evidence>
<feature type="compositionally biased region" description="Basic residues" evidence="1">
    <location>
        <begin position="111"/>
        <end position="120"/>
    </location>
</feature>
<feature type="compositionally biased region" description="Basic and acidic residues" evidence="1">
    <location>
        <begin position="937"/>
        <end position="947"/>
    </location>
</feature>
<feature type="region of interest" description="Disordered" evidence="1">
    <location>
        <begin position="1"/>
        <end position="185"/>
    </location>
</feature>
<feature type="region of interest" description="Disordered" evidence="1">
    <location>
        <begin position="343"/>
        <end position="363"/>
    </location>
</feature>
<dbReference type="AlphaFoldDB" id="F0VBZ5"/>
<reference evidence="4" key="3">
    <citation type="journal article" date="2012" name="PLoS Pathog.">
        <title>Comparative genomics of the apicomplexan parasites Toxoplasma gondii and Neospora caninum: Coccidia differing in host range and transmission strategy.</title>
        <authorList>
            <person name="Reid A.J."/>
            <person name="Vermont S.J."/>
            <person name="Cotton J.A."/>
            <person name="Harris D."/>
            <person name="Hill-Cawthorne G.A."/>
            <person name="Konen-Waisman S."/>
            <person name="Latham S.M."/>
            <person name="Mourier T."/>
            <person name="Norton R."/>
            <person name="Quail M.A."/>
            <person name="Sanders M."/>
            <person name="Shanmugam D."/>
            <person name="Sohal A."/>
            <person name="Wasmuth J.D."/>
            <person name="Brunk B."/>
            <person name="Grigg M.E."/>
            <person name="Howard J.C."/>
            <person name="Parkinson J."/>
            <person name="Roos D.S."/>
            <person name="Trees A.J."/>
            <person name="Berriman M."/>
            <person name="Pain A."/>
            <person name="Wastling J.M."/>
        </authorList>
    </citation>
    <scope>NUCLEOTIDE SEQUENCE [LARGE SCALE GENOMIC DNA]</scope>
    <source>
        <strain evidence="4">Liverpool</strain>
    </source>
</reference>
<dbReference type="OMA" id="RSRVYIQ"/>
<protein>
    <submittedName>
        <fullName evidence="2">Uncharacterized protein</fullName>
    </submittedName>
</protein>
<dbReference type="OrthoDB" id="332860at2759"/>
<feature type="region of interest" description="Disordered" evidence="1">
    <location>
        <begin position="407"/>
        <end position="503"/>
    </location>
</feature>
<feature type="compositionally biased region" description="Low complexity" evidence="1">
    <location>
        <begin position="18"/>
        <end position="30"/>
    </location>
</feature>
<dbReference type="GeneID" id="13440115"/>
<dbReference type="RefSeq" id="XP_003881162.1">
    <property type="nucleotide sequence ID" value="XM_003881113.1"/>
</dbReference>
<feature type="compositionally biased region" description="Basic and acidic residues" evidence="1">
    <location>
        <begin position="224"/>
        <end position="251"/>
    </location>
</feature>
<feature type="region of interest" description="Disordered" evidence="1">
    <location>
        <begin position="224"/>
        <end position="274"/>
    </location>
</feature>
<dbReference type="Proteomes" id="UP000007494">
    <property type="component" value="Chromosome IX"/>
</dbReference>
<gene>
    <name evidence="3" type="ORF">BN1204_042040</name>
    <name evidence="2" type="ORF">NCLIV_042040</name>
</gene>
<evidence type="ECO:0000256" key="1">
    <source>
        <dbReference type="SAM" id="MobiDB-lite"/>
    </source>
</evidence>
<reference evidence="2" key="1">
    <citation type="submission" date="2011-02" db="EMBL/GenBank/DDBJ databases">
        <authorList>
            <person name="Aslett M."/>
        </authorList>
    </citation>
    <scope>NUCLEOTIDE SEQUENCE</scope>
    <source>
        <strain evidence="2">Liverpool</strain>
    </source>
</reference>
<organism evidence="2 4">
    <name type="scientific">Neospora caninum (strain Liverpool)</name>
    <dbReference type="NCBI Taxonomy" id="572307"/>
    <lineage>
        <taxon>Eukaryota</taxon>
        <taxon>Sar</taxon>
        <taxon>Alveolata</taxon>
        <taxon>Apicomplexa</taxon>
        <taxon>Conoidasida</taxon>
        <taxon>Coccidia</taxon>
        <taxon>Eucoccidiorida</taxon>
        <taxon>Eimeriorina</taxon>
        <taxon>Sarcocystidae</taxon>
        <taxon>Neospora</taxon>
    </lineage>
</organism>
<feature type="region of interest" description="Disordered" evidence="1">
    <location>
        <begin position="933"/>
        <end position="974"/>
    </location>
</feature>
<dbReference type="EMBL" id="FR823385">
    <property type="protein sequence ID" value="CBZ51129.1"/>
    <property type="molecule type" value="Genomic_DNA"/>
</dbReference>
<feature type="region of interest" description="Disordered" evidence="1">
    <location>
        <begin position="876"/>
        <end position="914"/>
    </location>
</feature>
<evidence type="ECO:0000313" key="2">
    <source>
        <dbReference type="EMBL" id="CBZ51129.1"/>
    </source>
</evidence>
<feature type="compositionally biased region" description="Basic and acidic residues" evidence="1">
    <location>
        <begin position="437"/>
        <end position="478"/>
    </location>
</feature>
<dbReference type="InParanoid" id="F0VBZ5"/>
<sequence length="974" mass="103994">MEICARRRHTDDEPLPLPSSFSSFAQQPSLAYPPDSPLVNCLPVCESSSSSSSASSSHASKRAAPIPPDRRRRSSTECRSSRRSSLSSGVADTENRQQVAATGAPQEQQTRRRSSLKRNRSSVEQSAFPGFDEPRGGADQVRDPIAQSSKRRRNSSESDISRAKRRKDKHTQASPGHASSASTPHAALLAKSQRQDDATHAGTLASSLVSASPSSCINLKDLGETTRQRRAGSDAPEKDPGSAVGDREPRSPRAHLASPLSSSRAPSSPLSRRISFSPRYSNFPALSPLVVRARHGVDESALGEKTAEVAGLPPFPVSLAASLPSPAENLNLSLTYDGKEATRPLSPTCARTSRRFTSSPAISASSASSALSSSSALSASSVLSASSLCLERCATCGCAVIFSPSQVSLAEEHPGSPLEAGGRRVEKRGNVNAKVPGNRERESSPESEDGGREGQDEESGKGMDGKKAWQREASRSEVRPSPPRVSSKPRTSPERNAHTDRQPFQCNACRSRVYIQSFFDDLRLLATGFHSDLRSLTRAVALSPQASFFLAGEETKRTVLLGRLGREQRNAESASSSSSSYCVLSSCRCPLCTRFLPSDEGGTGEGLVREKQKDEESETSRVQGRMNENPGSRLGEWEHLRPHSLQCLLRAAERQCSHLQDEVELLSLPERGCGGERDAEATRREAEREEGQEECSTHVTLHCLRGLLEAVHVANEMKIERLLQTLVEKGGPAALALSTRIEDLRTALPGFHTSAALLLAPSSRAVAPFASLAPPEMHGLPGKPERSLGSAERCAAPASFLNSVSSSAEEGSASRLSLVPASSPEGLSLSLFGEKDARLAHGAPHNSRVLQPCTLGVNAAQGRPASSFEACSPDALPSEERAVPSPPCREVHGEVPSAARKKRHSSNHSPGTRLFKSLGLSEATLRMLGPLSKQKGMVKDSQREPAPDPHVAAPVQPTVGQFVHDRLGGGVHTS</sequence>
<feature type="region of interest" description="Disordered" evidence="1">
    <location>
        <begin position="601"/>
        <end position="636"/>
    </location>
</feature>
<reference evidence="3" key="4">
    <citation type="journal article" date="2015" name="PLoS ONE">
        <title>Comprehensive Evaluation of Toxoplasma gondii VEG and Neospora caninum LIV Genomes with Tachyzoite Stage Transcriptome and Proteome Defines Novel Transcript Features.</title>
        <authorList>
            <person name="Ramaprasad A."/>
            <person name="Mourier T."/>
            <person name="Naeem R."/>
            <person name="Malas T.B."/>
            <person name="Moussa E."/>
            <person name="Panigrahi A."/>
            <person name="Vermont S.J."/>
            <person name="Otto T.D."/>
            <person name="Wastling J."/>
            <person name="Pain A."/>
        </authorList>
    </citation>
    <scope>NUCLEOTIDE SEQUENCE</scope>
    <source>
        <strain evidence="3">Liverpool</strain>
    </source>
</reference>
<proteinExistence type="predicted"/>
<accession>F0VBZ5</accession>
<reference evidence="2" key="2">
    <citation type="submission" date="2011-03" db="EMBL/GenBank/DDBJ databases">
        <title>Comparative genomics and transcriptomics of Neospora caninum and Toxoplasma gondii.</title>
        <authorList>
            <person name="Reid A.J."/>
            <person name="Sohal A."/>
            <person name="Harris D."/>
            <person name="Quail M."/>
            <person name="Sanders M."/>
            <person name="Berriman M."/>
            <person name="Wastling J.M."/>
            <person name="Pain A."/>
        </authorList>
    </citation>
    <scope>NUCLEOTIDE SEQUENCE</scope>
    <source>
        <strain evidence="2">Liverpool</strain>
    </source>
</reference>
<feature type="compositionally biased region" description="Basic and acidic residues" evidence="1">
    <location>
        <begin position="491"/>
        <end position="501"/>
    </location>
</feature>
<feature type="compositionally biased region" description="Low complexity" evidence="1">
    <location>
        <begin position="47"/>
        <end position="64"/>
    </location>
</feature>